<comment type="caution">
    <text evidence="1">The sequence shown here is derived from an EMBL/GenBank/DDBJ whole genome shotgun (WGS) entry which is preliminary data.</text>
</comment>
<keyword evidence="2" id="KW-1185">Reference proteome</keyword>
<proteinExistence type="predicted"/>
<dbReference type="EMBL" id="JACHGR010000005">
    <property type="protein sequence ID" value="MBB6055855.1"/>
    <property type="molecule type" value="Genomic_DNA"/>
</dbReference>
<accession>A0A841GKK2</accession>
<protein>
    <recommendedName>
        <fullName evidence="3">DUF2498 family protein</fullName>
    </recommendedName>
</protein>
<dbReference type="InterPro" id="IPR019633">
    <property type="entry name" value="DUF2498"/>
</dbReference>
<dbReference type="RefSeq" id="WP_188026595.1">
    <property type="nucleotide sequence ID" value="NZ_JACHGR010000005.1"/>
</dbReference>
<dbReference type="Pfam" id="PF10692">
    <property type="entry name" value="DUF2498"/>
    <property type="match status" value="1"/>
</dbReference>
<name>A0A841GKK2_9GAMM</name>
<organism evidence="1 2">
    <name type="scientific">Tolumonas osonensis</name>
    <dbReference type="NCBI Taxonomy" id="675874"/>
    <lineage>
        <taxon>Bacteria</taxon>
        <taxon>Pseudomonadati</taxon>
        <taxon>Pseudomonadota</taxon>
        <taxon>Gammaproteobacteria</taxon>
        <taxon>Aeromonadales</taxon>
        <taxon>Aeromonadaceae</taxon>
        <taxon>Tolumonas</taxon>
    </lineage>
</organism>
<gene>
    <name evidence="1" type="ORF">HNR75_001773</name>
</gene>
<dbReference type="Gene3D" id="3.30.300.360">
    <property type="entry name" value="Protein of unknown function (DUF2498)"/>
    <property type="match status" value="1"/>
</dbReference>
<sequence>MENKQPISKESLLELANHIMKEHDDYLAGMLVTDVTEKAGVLVFKGEYFLDEQGLPTAKTTAVFNVYKGLAHALSPQYTLE</sequence>
<reference evidence="1 2" key="1">
    <citation type="submission" date="2020-08" db="EMBL/GenBank/DDBJ databases">
        <title>Genomic Encyclopedia of Type Strains, Phase IV (KMG-IV): sequencing the most valuable type-strain genomes for metagenomic binning, comparative biology and taxonomic classification.</title>
        <authorList>
            <person name="Goeker M."/>
        </authorList>
    </citation>
    <scope>NUCLEOTIDE SEQUENCE [LARGE SCALE GENOMIC DNA]</scope>
    <source>
        <strain evidence="1 2">DSM 22975</strain>
    </source>
</reference>
<evidence type="ECO:0000313" key="1">
    <source>
        <dbReference type="EMBL" id="MBB6055855.1"/>
    </source>
</evidence>
<dbReference type="Proteomes" id="UP000585721">
    <property type="component" value="Unassembled WGS sequence"/>
</dbReference>
<evidence type="ECO:0000313" key="2">
    <source>
        <dbReference type="Proteomes" id="UP000585721"/>
    </source>
</evidence>
<dbReference type="AlphaFoldDB" id="A0A841GKK2"/>
<evidence type="ECO:0008006" key="3">
    <source>
        <dbReference type="Google" id="ProtNLM"/>
    </source>
</evidence>
<dbReference type="NCBIfam" id="NF008265">
    <property type="entry name" value="PRK11037.1"/>
    <property type="match status" value="1"/>
</dbReference>
<dbReference type="InterPro" id="IPR038191">
    <property type="entry name" value="YciN_sf"/>
</dbReference>